<keyword evidence="4" id="KW-1015">Disulfide bond</keyword>
<proteinExistence type="inferred from homology"/>
<evidence type="ECO:0000256" key="1">
    <source>
        <dbReference type="ARBA" id="ARBA00007534"/>
    </source>
</evidence>
<keyword evidence="3" id="KW-0378">Hydrolase</keyword>
<dbReference type="EMBL" id="JAACBX020000002">
    <property type="protein sequence ID" value="MBM0244218.1"/>
    <property type="molecule type" value="Genomic_DNA"/>
</dbReference>
<dbReference type="RefSeq" id="WP_200445720.1">
    <property type="nucleotide sequence ID" value="NZ_JAACBW010000040.1"/>
</dbReference>
<sequence length="290" mass="30550">MLRHKRITIGTKIAAALCALGLSAAVATIAPHTAQATISSYIPQPSSLTHHCAPKQIVAIPGGANTAAIAPDKASLGMITAFVGIRLGNQLDSNVTYVPYQSFGFAASPYSVASDNGYARASDIISRIQRECPQSSISLVGYSLGADIAARIINDAAHGRGVLDTQRFASAVLYSSPYHGGNGAAQYPQKPDNNTGSLGQLAGGFGTQGTKVLEVCHSADAICTFPDKYRGIVPPSMGIDILHGKVPLSLIRELVRYNPVDYAVLARGFISHINYGINDYNVGVDWINTH</sequence>
<dbReference type="InterPro" id="IPR000675">
    <property type="entry name" value="Cutinase/axe"/>
</dbReference>
<evidence type="ECO:0000256" key="4">
    <source>
        <dbReference type="ARBA" id="ARBA00023157"/>
    </source>
</evidence>
<dbReference type="InterPro" id="IPR029058">
    <property type="entry name" value="AB_hydrolase_fold"/>
</dbReference>
<protein>
    <submittedName>
        <fullName evidence="6">Cutinase family protein</fullName>
    </submittedName>
</protein>
<feature type="signal peptide" evidence="5">
    <location>
        <begin position="1"/>
        <end position="29"/>
    </location>
</feature>
<comment type="caution">
    <text evidence="6">The sequence shown here is derived from an EMBL/GenBank/DDBJ whole genome shotgun (WGS) entry which is preliminary data.</text>
</comment>
<name>A0ABS1Y750_9CORY</name>
<evidence type="ECO:0000256" key="3">
    <source>
        <dbReference type="ARBA" id="ARBA00022801"/>
    </source>
</evidence>
<accession>A0ABS1Y750</accession>
<evidence type="ECO:0000313" key="7">
    <source>
        <dbReference type="Proteomes" id="UP001518680"/>
    </source>
</evidence>
<dbReference type="PANTHER" id="PTHR33630">
    <property type="entry name" value="CUTINASE RV1984C-RELATED-RELATED"/>
    <property type="match status" value="1"/>
</dbReference>
<reference evidence="6 7" key="1">
    <citation type="submission" date="2021-01" db="EMBL/GenBank/DDBJ databases">
        <title>Complete genome sequences of Corynebacterium macginleyi strains isolated from infectious keratitis.</title>
        <authorList>
            <person name="Sagerfors S."/>
            <person name="Poehlein A."/>
            <person name="Soderquist B."/>
            <person name="Bruggemann H."/>
        </authorList>
    </citation>
    <scope>NUCLEOTIDE SEQUENCE [LARGE SCALE GENOMIC DNA]</scope>
    <source>
        <strain evidence="6 7">12T220</strain>
    </source>
</reference>
<evidence type="ECO:0000256" key="2">
    <source>
        <dbReference type="ARBA" id="ARBA00022487"/>
    </source>
</evidence>
<gene>
    <name evidence="6" type="ORF">GWO63_008080</name>
</gene>
<dbReference type="SMART" id="SM01110">
    <property type="entry name" value="Cutinase"/>
    <property type="match status" value="1"/>
</dbReference>
<dbReference type="SUPFAM" id="SSF53474">
    <property type="entry name" value="alpha/beta-Hydrolases"/>
    <property type="match status" value="1"/>
</dbReference>
<keyword evidence="5" id="KW-0732">Signal</keyword>
<dbReference type="Pfam" id="PF01083">
    <property type="entry name" value="Cutinase"/>
    <property type="match status" value="1"/>
</dbReference>
<dbReference type="Gene3D" id="3.40.50.1820">
    <property type="entry name" value="alpha/beta hydrolase"/>
    <property type="match status" value="1"/>
</dbReference>
<feature type="chain" id="PRO_5046148819" evidence="5">
    <location>
        <begin position="30"/>
        <end position="290"/>
    </location>
</feature>
<organism evidence="6 7">
    <name type="scientific">Corynebacterium macginleyi</name>
    <dbReference type="NCBI Taxonomy" id="38290"/>
    <lineage>
        <taxon>Bacteria</taxon>
        <taxon>Bacillati</taxon>
        <taxon>Actinomycetota</taxon>
        <taxon>Actinomycetes</taxon>
        <taxon>Mycobacteriales</taxon>
        <taxon>Corynebacteriaceae</taxon>
        <taxon>Corynebacterium</taxon>
    </lineage>
</organism>
<evidence type="ECO:0000313" key="6">
    <source>
        <dbReference type="EMBL" id="MBM0244218.1"/>
    </source>
</evidence>
<comment type="similarity">
    <text evidence="1">Belongs to the cutinase family.</text>
</comment>
<dbReference type="PANTHER" id="PTHR33630:SF9">
    <property type="entry name" value="CUTINASE 4"/>
    <property type="match status" value="1"/>
</dbReference>
<dbReference type="Proteomes" id="UP001518680">
    <property type="component" value="Unassembled WGS sequence"/>
</dbReference>
<evidence type="ECO:0000256" key="5">
    <source>
        <dbReference type="SAM" id="SignalP"/>
    </source>
</evidence>
<keyword evidence="2" id="KW-0719">Serine esterase</keyword>
<keyword evidence="7" id="KW-1185">Reference proteome</keyword>